<gene>
    <name evidence="1" type="ORF">GA0061094_2851</name>
</gene>
<dbReference type="OrthoDB" id="2960523at2"/>
<reference evidence="2" key="1">
    <citation type="submission" date="2016-08" db="EMBL/GenBank/DDBJ databases">
        <authorList>
            <person name="Varghese N."/>
            <person name="Submissions Spin"/>
        </authorList>
    </citation>
    <scope>NUCLEOTIDE SEQUENCE [LARGE SCALE GENOMIC DNA]</scope>
    <source>
        <strain evidence="2">SGD-1123</strain>
    </source>
</reference>
<name>A0A0V8HH44_9BACI</name>
<evidence type="ECO:0000313" key="2">
    <source>
        <dbReference type="Proteomes" id="UP000181997"/>
    </source>
</evidence>
<dbReference type="Proteomes" id="UP000181997">
    <property type="component" value="Unassembled WGS sequence"/>
</dbReference>
<organism evidence="1 2">
    <name type="scientific">[Bacillus] enclensis</name>
    <dbReference type="NCBI Taxonomy" id="1402860"/>
    <lineage>
        <taxon>Bacteria</taxon>
        <taxon>Bacillati</taxon>
        <taxon>Bacillota</taxon>
        <taxon>Bacilli</taxon>
        <taxon>Bacillales</taxon>
        <taxon>Bacillaceae</taxon>
        <taxon>Rossellomorea</taxon>
    </lineage>
</organism>
<keyword evidence="2" id="KW-1185">Reference proteome</keyword>
<dbReference type="AlphaFoldDB" id="A0A0V8HH44"/>
<dbReference type="RefSeq" id="WP_058298941.1">
    <property type="nucleotide sequence ID" value="NZ_FMAU01000003.1"/>
</dbReference>
<accession>A0A0V8HH44</accession>
<proteinExistence type="predicted"/>
<dbReference type="EMBL" id="FMAU01000003">
    <property type="protein sequence ID" value="SCC16837.1"/>
    <property type="molecule type" value="Genomic_DNA"/>
</dbReference>
<sequence>MGLNECTCKYRLGIEATDATAQVVVDGGDPQMFTETINFSAEQCFTGGPNCNPAVNNFTIDFGGPPGTTINFTMGRRGMISCEDNTVAFMVNGTAQQNGNVMPTGEYIVNFSYTILPDDTADVTIEASNNGSSFSTTFNAEITPQTFIGDCDETVEG</sequence>
<evidence type="ECO:0000313" key="1">
    <source>
        <dbReference type="EMBL" id="SCC16837.1"/>
    </source>
</evidence>
<protein>
    <submittedName>
        <fullName evidence="1">Uncharacterized protein</fullName>
    </submittedName>
</protein>